<keyword evidence="3" id="KW-1185">Reference proteome</keyword>
<reference evidence="2 3" key="1">
    <citation type="submission" date="2022-05" db="EMBL/GenBank/DDBJ databases">
        <authorList>
            <consortium name="Genoscope - CEA"/>
            <person name="William W."/>
        </authorList>
    </citation>
    <scope>NUCLEOTIDE SEQUENCE [LARGE SCALE GENOMIC DNA]</scope>
</reference>
<name>A0ABN8NYG3_9CNID</name>
<evidence type="ECO:0000313" key="3">
    <source>
        <dbReference type="Proteomes" id="UP001159405"/>
    </source>
</evidence>
<keyword evidence="1" id="KW-0238">DNA-binding</keyword>
<dbReference type="SUPFAM" id="SSF47823">
    <property type="entry name" value="lambda integrase-like, N-terminal domain"/>
    <property type="match status" value="1"/>
</dbReference>
<dbReference type="Gene3D" id="1.10.150.130">
    <property type="match status" value="1"/>
</dbReference>
<organism evidence="2 3">
    <name type="scientific">Porites lobata</name>
    <dbReference type="NCBI Taxonomy" id="104759"/>
    <lineage>
        <taxon>Eukaryota</taxon>
        <taxon>Metazoa</taxon>
        <taxon>Cnidaria</taxon>
        <taxon>Anthozoa</taxon>
        <taxon>Hexacorallia</taxon>
        <taxon>Scleractinia</taxon>
        <taxon>Fungiina</taxon>
        <taxon>Poritidae</taxon>
        <taxon>Porites</taxon>
    </lineage>
</organism>
<evidence type="ECO:0000313" key="2">
    <source>
        <dbReference type="EMBL" id="CAH3127020.1"/>
    </source>
</evidence>
<protein>
    <recommendedName>
        <fullName evidence="4">RNA-dependent RNA polymerase</fullName>
    </recommendedName>
</protein>
<dbReference type="InterPro" id="IPR010998">
    <property type="entry name" value="Integrase_recombinase_N"/>
</dbReference>
<dbReference type="Proteomes" id="UP001159405">
    <property type="component" value="Unassembled WGS sequence"/>
</dbReference>
<evidence type="ECO:0008006" key="4">
    <source>
        <dbReference type="Google" id="ProtNLM"/>
    </source>
</evidence>
<dbReference type="PANTHER" id="PTHR34605">
    <property type="entry name" value="PHAGE_INTEGRASE DOMAIN-CONTAINING PROTEIN"/>
    <property type="match status" value="1"/>
</dbReference>
<dbReference type="InterPro" id="IPR052925">
    <property type="entry name" value="Phage_Integrase-like_Recomb"/>
</dbReference>
<dbReference type="PANTHER" id="PTHR34605:SF3">
    <property type="entry name" value="P CELL-TYPE AGGLUTINATION PROTEIN MAP4-LIKE-RELATED"/>
    <property type="match status" value="1"/>
</dbReference>
<gene>
    <name evidence="2" type="ORF">PLOB_00032756</name>
</gene>
<proteinExistence type="predicted"/>
<accession>A0ABN8NYG3</accession>
<feature type="non-terminal residue" evidence="2">
    <location>
        <position position="154"/>
    </location>
</feature>
<dbReference type="EMBL" id="CALNXK010000043">
    <property type="protein sequence ID" value="CAH3127020.1"/>
    <property type="molecule type" value="Genomic_DNA"/>
</dbReference>
<feature type="non-terminal residue" evidence="2">
    <location>
        <position position="1"/>
    </location>
</feature>
<comment type="caution">
    <text evidence="2">The sequence shown here is derived from an EMBL/GenBank/DDBJ whole genome shotgun (WGS) entry which is preliminary data.</text>
</comment>
<sequence>ELAVITKTLLEASLSNASVLVYKRPWKLFTDWSASYLGDMPINLPLQPAILALFIAHLYSRSYSSSSVTTYISAISYVHKLPGVADPTETPLIIQILKGYRKPTPVNDVRLPITLPVLRNLIRAFEHSLSSHYQSRLTSAMCTLAFFAFLGIGE</sequence>
<evidence type="ECO:0000256" key="1">
    <source>
        <dbReference type="ARBA" id="ARBA00023125"/>
    </source>
</evidence>